<accession>A0A166KHP9</accession>
<dbReference type="EMBL" id="LWAJ01000041">
    <property type="protein sequence ID" value="KZL51140.1"/>
    <property type="molecule type" value="Genomic_DNA"/>
</dbReference>
<evidence type="ECO:0000313" key="2">
    <source>
        <dbReference type="Proteomes" id="UP000076555"/>
    </source>
</evidence>
<gene>
    <name evidence="1" type="ORF">A2T98_03710</name>
</gene>
<dbReference type="OrthoDB" id="428375at2"/>
<protein>
    <submittedName>
        <fullName evidence="1">Uncharacterized protein</fullName>
    </submittedName>
</protein>
<sequence>MQEVLNYNQELHNRIAPIVEKLIQGNSLYQVKLNKREMIEMLVELFGQFSPEEMREIHEDDLTDRIDSILILESVSGTLNDLTPEQIEIFDAVVEGRPIK</sequence>
<evidence type="ECO:0000313" key="1">
    <source>
        <dbReference type="EMBL" id="KZL51140.1"/>
    </source>
</evidence>
<reference evidence="1 2" key="1">
    <citation type="submission" date="2016-04" db="EMBL/GenBank/DDBJ databases">
        <title>Draft Genome Assembly of the Bloom-forming Cyanobacterium Nodularia spumigena Strain CENA596 in Shrimp Production Ponds.</title>
        <authorList>
            <person name="Popin R.V."/>
            <person name="Rigonato J."/>
            <person name="Abreu V.A."/>
            <person name="Andreote A.P."/>
            <person name="Silveira S.B."/>
            <person name="Odebrecht C."/>
            <person name="Fiore M.F."/>
        </authorList>
    </citation>
    <scope>NUCLEOTIDE SEQUENCE [LARGE SCALE GENOMIC DNA]</scope>
    <source>
        <strain evidence="1 2">CENA596</strain>
    </source>
</reference>
<proteinExistence type="predicted"/>
<dbReference type="Proteomes" id="UP000076555">
    <property type="component" value="Unassembled WGS sequence"/>
</dbReference>
<name>A0A166KHP9_NODSP</name>
<dbReference type="RefSeq" id="WP_063871608.1">
    <property type="nucleotide sequence ID" value="NZ_CAWMRI010000041.1"/>
</dbReference>
<comment type="caution">
    <text evidence="1">The sequence shown here is derived from an EMBL/GenBank/DDBJ whole genome shotgun (WGS) entry which is preliminary data.</text>
</comment>
<organism evidence="1 2">
    <name type="scientific">Nodularia spumigena CENA596</name>
    <dbReference type="NCBI Taxonomy" id="1819295"/>
    <lineage>
        <taxon>Bacteria</taxon>
        <taxon>Bacillati</taxon>
        <taxon>Cyanobacteriota</taxon>
        <taxon>Cyanophyceae</taxon>
        <taxon>Nostocales</taxon>
        <taxon>Nodulariaceae</taxon>
        <taxon>Nodularia</taxon>
    </lineage>
</organism>
<dbReference type="AlphaFoldDB" id="A0A166KHP9"/>